<reference evidence="3 4" key="1">
    <citation type="journal article" date="2012" name="Science">
        <title>The Paleozoic origin of enzymatic lignin decomposition reconstructed from 31 fungal genomes.</title>
        <authorList>
            <person name="Floudas D."/>
            <person name="Binder M."/>
            <person name="Riley R."/>
            <person name="Barry K."/>
            <person name="Blanchette R.A."/>
            <person name="Henrissat B."/>
            <person name="Martinez A.T."/>
            <person name="Otillar R."/>
            <person name="Spatafora J.W."/>
            <person name="Yadav J.S."/>
            <person name="Aerts A."/>
            <person name="Benoit I."/>
            <person name="Boyd A."/>
            <person name="Carlson A."/>
            <person name="Copeland A."/>
            <person name="Coutinho P.M."/>
            <person name="de Vries R.P."/>
            <person name="Ferreira P."/>
            <person name="Findley K."/>
            <person name="Foster B."/>
            <person name="Gaskell J."/>
            <person name="Glotzer D."/>
            <person name="Gorecki P."/>
            <person name="Heitman J."/>
            <person name="Hesse C."/>
            <person name="Hori C."/>
            <person name="Igarashi K."/>
            <person name="Jurgens J.A."/>
            <person name="Kallen N."/>
            <person name="Kersten P."/>
            <person name="Kohler A."/>
            <person name="Kuees U."/>
            <person name="Kumar T.K.A."/>
            <person name="Kuo A."/>
            <person name="LaButti K."/>
            <person name="Larrondo L.F."/>
            <person name="Lindquist E."/>
            <person name="Ling A."/>
            <person name="Lombard V."/>
            <person name="Lucas S."/>
            <person name="Lundell T."/>
            <person name="Martin R."/>
            <person name="McLaughlin D.J."/>
            <person name="Morgenstern I."/>
            <person name="Morin E."/>
            <person name="Murat C."/>
            <person name="Nagy L.G."/>
            <person name="Nolan M."/>
            <person name="Ohm R.A."/>
            <person name="Patyshakuliyeva A."/>
            <person name="Rokas A."/>
            <person name="Ruiz-Duenas F.J."/>
            <person name="Sabat G."/>
            <person name="Salamov A."/>
            <person name="Samejima M."/>
            <person name="Schmutz J."/>
            <person name="Slot J.C."/>
            <person name="St John F."/>
            <person name="Stenlid J."/>
            <person name="Sun H."/>
            <person name="Sun S."/>
            <person name="Syed K."/>
            <person name="Tsang A."/>
            <person name="Wiebenga A."/>
            <person name="Young D."/>
            <person name="Pisabarro A."/>
            <person name="Eastwood D.C."/>
            <person name="Martin F."/>
            <person name="Cullen D."/>
            <person name="Grigoriev I.V."/>
            <person name="Hibbett D.S."/>
        </authorList>
    </citation>
    <scope>NUCLEOTIDE SEQUENCE [LARGE SCALE GENOMIC DNA]</scope>
    <source>
        <strain evidence="3 4">MD-104</strain>
    </source>
</reference>
<dbReference type="GO" id="GO:0006270">
    <property type="term" value="P:DNA replication initiation"/>
    <property type="evidence" value="ECO:0007669"/>
    <property type="project" value="TreeGrafter"/>
</dbReference>
<dbReference type="Pfam" id="PF14630">
    <property type="entry name" value="ORC5_C"/>
    <property type="match status" value="1"/>
</dbReference>
<dbReference type="EMBL" id="KB467898">
    <property type="protein sequence ID" value="PCH36917.1"/>
    <property type="molecule type" value="Genomic_DNA"/>
</dbReference>
<evidence type="ECO:0000256" key="1">
    <source>
        <dbReference type="SAM" id="MobiDB-lite"/>
    </source>
</evidence>
<feature type="compositionally biased region" description="Basic residues" evidence="1">
    <location>
        <begin position="58"/>
        <end position="69"/>
    </location>
</feature>
<dbReference type="InterPro" id="IPR047088">
    <property type="entry name" value="ORC5_C"/>
</dbReference>
<feature type="domain" description="Origin recognition complex subunit 5 C-terminal" evidence="2">
    <location>
        <begin position="21"/>
        <end position="94"/>
    </location>
</feature>
<dbReference type="STRING" id="742152.A0A2H3JLN9"/>
<sequence length="105" mass="11421">MEERALQAGAGHDADTDARSLSRMVKFVLVTAFLASTSPAKTDMRMFGRGPDERALRRCRKAGSPRKPRPGTTGTTVKIPQRLLGPMPFPLDRVGPTPCYPGRSP</sequence>
<gene>
    <name evidence="3" type="ORF">WOLCODRAFT_28831</name>
</gene>
<feature type="region of interest" description="Disordered" evidence="1">
    <location>
        <begin position="58"/>
        <end position="105"/>
    </location>
</feature>
<dbReference type="PANTHER" id="PTHR12705:SF0">
    <property type="entry name" value="ORIGIN RECOGNITION COMPLEX SUBUNIT 5"/>
    <property type="match status" value="1"/>
</dbReference>
<evidence type="ECO:0000259" key="2">
    <source>
        <dbReference type="Pfam" id="PF14630"/>
    </source>
</evidence>
<dbReference type="OrthoDB" id="365981at2759"/>
<evidence type="ECO:0000313" key="3">
    <source>
        <dbReference type="EMBL" id="PCH36917.1"/>
    </source>
</evidence>
<dbReference type="GO" id="GO:0005664">
    <property type="term" value="C:nuclear origin of replication recognition complex"/>
    <property type="evidence" value="ECO:0007669"/>
    <property type="project" value="TreeGrafter"/>
</dbReference>
<name>A0A2H3JLN9_WOLCO</name>
<evidence type="ECO:0000313" key="4">
    <source>
        <dbReference type="Proteomes" id="UP000218811"/>
    </source>
</evidence>
<dbReference type="PANTHER" id="PTHR12705">
    <property type="entry name" value="ORIGIN RECOGNITION COMPLEX SUBUNIT 5"/>
    <property type="match status" value="1"/>
</dbReference>
<dbReference type="InterPro" id="IPR020796">
    <property type="entry name" value="ORC5"/>
</dbReference>
<dbReference type="Proteomes" id="UP000218811">
    <property type="component" value="Unassembled WGS sequence"/>
</dbReference>
<organism evidence="3 4">
    <name type="scientific">Wolfiporia cocos (strain MD-104)</name>
    <name type="common">Brown rot fungus</name>
    <dbReference type="NCBI Taxonomy" id="742152"/>
    <lineage>
        <taxon>Eukaryota</taxon>
        <taxon>Fungi</taxon>
        <taxon>Dikarya</taxon>
        <taxon>Basidiomycota</taxon>
        <taxon>Agaricomycotina</taxon>
        <taxon>Agaricomycetes</taxon>
        <taxon>Polyporales</taxon>
        <taxon>Phaeolaceae</taxon>
        <taxon>Wolfiporia</taxon>
    </lineage>
</organism>
<keyword evidence="4" id="KW-1185">Reference proteome</keyword>
<dbReference type="AlphaFoldDB" id="A0A2H3JLN9"/>
<dbReference type="GO" id="GO:0003688">
    <property type="term" value="F:DNA replication origin binding"/>
    <property type="evidence" value="ECO:0007669"/>
    <property type="project" value="TreeGrafter"/>
</dbReference>
<proteinExistence type="predicted"/>
<protein>
    <recommendedName>
        <fullName evidence="2">Origin recognition complex subunit 5 C-terminal domain-containing protein</fullName>
    </recommendedName>
</protein>
<accession>A0A2H3JLN9</accession>